<organism evidence="2 3">
    <name type="scientific">Xanthomonas oryzae pv. oryzicola (strain BLS256)</name>
    <dbReference type="NCBI Taxonomy" id="383407"/>
    <lineage>
        <taxon>Bacteria</taxon>
        <taxon>Pseudomonadati</taxon>
        <taxon>Pseudomonadota</taxon>
        <taxon>Gammaproteobacteria</taxon>
        <taxon>Lysobacterales</taxon>
        <taxon>Lysobacteraceae</taxon>
        <taxon>Xanthomonas</taxon>
    </lineage>
</organism>
<feature type="region of interest" description="Disordered" evidence="1">
    <location>
        <begin position="1"/>
        <end position="23"/>
    </location>
</feature>
<evidence type="ECO:0000313" key="2">
    <source>
        <dbReference type="EMBL" id="AEQ96960.1"/>
    </source>
</evidence>
<dbReference type="AlphaFoldDB" id="G7TK27"/>
<evidence type="ECO:0000313" key="3">
    <source>
        <dbReference type="Proteomes" id="UP000008851"/>
    </source>
</evidence>
<name>G7TK27_XANOB</name>
<dbReference type="Proteomes" id="UP000008851">
    <property type="component" value="Chromosome"/>
</dbReference>
<dbReference type="HOGENOM" id="CLU_3086234_0_0_6"/>
<accession>G7TK27</accession>
<sequence length="52" mass="5595">MHRGSIGIRVTEERTGPATAGDECARDTAGAAQLPLLRWCLDSFVSDLLHSI</sequence>
<gene>
    <name evidence="2" type="ORF">XOC_2853</name>
</gene>
<reference evidence="2 3" key="1">
    <citation type="journal article" date="2011" name="J. Bacteriol.">
        <title>Two new complete genome sequences offer insight into host and tissue specificity of plant pathogenic Xanthomonas spp.</title>
        <authorList>
            <person name="Bogdanove A.J."/>
            <person name="Koebnik R."/>
            <person name="Lu H."/>
            <person name="Furutani A."/>
            <person name="Angiuoli S.V."/>
            <person name="Patil P.B."/>
            <person name="Van Sluys M.A."/>
            <person name="Ryan R.P."/>
            <person name="Meyer D.F."/>
            <person name="Han S.W."/>
            <person name="Aparna G."/>
            <person name="Rajaram M."/>
            <person name="Delcher A.L."/>
            <person name="Phillippy A.M."/>
            <person name="Puiu D."/>
            <person name="Schatz M.C."/>
            <person name="Shumway M."/>
            <person name="Sommer D.D."/>
            <person name="Trapnell C."/>
            <person name="Benahmed F."/>
            <person name="Dimitrov G."/>
            <person name="Madupu R."/>
            <person name="Radune D."/>
            <person name="Sullivan S."/>
            <person name="Jha G."/>
            <person name="Ishihara H."/>
            <person name="Lee S.W."/>
            <person name="Pandey A."/>
            <person name="Sharma V."/>
            <person name="Sriariyanun M."/>
            <person name="Szurek B."/>
            <person name="Vera-Cruz C.M."/>
            <person name="Dorman K.S."/>
            <person name="Ronald P.C."/>
            <person name="Verdier V."/>
            <person name="Dow J.M."/>
            <person name="Sonti R.V."/>
            <person name="Tsuge S."/>
            <person name="Brendel V.P."/>
            <person name="Rabinowicz P.D."/>
            <person name="Leach J.E."/>
            <person name="White F.F."/>
            <person name="Salzberg S.L."/>
        </authorList>
    </citation>
    <scope>NUCLEOTIDE SEQUENCE [LARGE SCALE GENOMIC DNA]</scope>
    <source>
        <strain evidence="2 3">BLS256</strain>
    </source>
</reference>
<dbReference type="KEGG" id="xor:XOC_2853"/>
<evidence type="ECO:0000256" key="1">
    <source>
        <dbReference type="SAM" id="MobiDB-lite"/>
    </source>
</evidence>
<protein>
    <submittedName>
        <fullName evidence="2">Uncharacterized protein</fullName>
    </submittedName>
</protein>
<dbReference type="EMBL" id="CP003057">
    <property type="protein sequence ID" value="AEQ96960.1"/>
    <property type="molecule type" value="Genomic_DNA"/>
</dbReference>
<proteinExistence type="predicted"/>